<protein>
    <submittedName>
        <fullName evidence="2">Uncharacterized protein</fullName>
    </submittedName>
</protein>
<feature type="region of interest" description="Disordered" evidence="1">
    <location>
        <begin position="1"/>
        <end position="69"/>
    </location>
</feature>
<proteinExistence type="predicted"/>
<dbReference type="AlphaFoldDB" id="A0A7J6V7A0"/>
<name>A0A7J6V7A0_THATH</name>
<gene>
    <name evidence="2" type="ORF">FRX31_029422</name>
</gene>
<sequence>MAEVKNQSSEEHSSSLPSKRKPDLESLKEEPLQEEHKKTKLDNSDKKIQEEEEDEVPLSNGKSVDRKGK</sequence>
<evidence type="ECO:0000313" key="2">
    <source>
        <dbReference type="EMBL" id="KAF5180989.1"/>
    </source>
</evidence>
<accession>A0A7J6V7A0</accession>
<reference evidence="2 3" key="1">
    <citation type="submission" date="2020-06" db="EMBL/GenBank/DDBJ databases">
        <title>Transcriptomic and genomic resources for Thalictrum thalictroides and T. hernandezii: Facilitating candidate gene discovery in an emerging model plant lineage.</title>
        <authorList>
            <person name="Arias T."/>
            <person name="Riano-Pachon D.M."/>
            <person name="Di Stilio V.S."/>
        </authorList>
    </citation>
    <scope>NUCLEOTIDE SEQUENCE [LARGE SCALE GENOMIC DNA]</scope>
    <source>
        <strain evidence="3">cv. WT478/WT964</strain>
        <tissue evidence="2">Leaves</tissue>
    </source>
</reference>
<organism evidence="2 3">
    <name type="scientific">Thalictrum thalictroides</name>
    <name type="common">Rue-anemone</name>
    <name type="synonym">Anemone thalictroides</name>
    <dbReference type="NCBI Taxonomy" id="46969"/>
    <lineage>
        <taxon>Eukaryota</taxon>
        <taxon>Viridiplantae</taxon>
        <taxon>Streptophyta</taxon>
        <taxon>Embryophyta</taxon>
        <taxon>Tracheophyta</taxon>
        <taxon>Spermatophyta</taxon>
        <taxon>Magnoliopsida</taxon>
        <taxon>Ranunculales</taxon>
        <taxon>Ranunculaceae</taxon>
        <taxon>Thalictroideae</taxon>
        <taxon>Thalictrum</taxon>
    </lineage>
</organism>
<evidence type="ECO:0000313" key="3">
    <source>
        <dbReference type="Proteomes" id="UP000554482"/>
    </source>
</evidence>
<dbReference type="EMBL" id="JABWDY010036723">
    <property type="protein sequence ID" value="KAF5180989.1"/>
    <property type="molecule type" value="Genomic_DNA"/>
</dbReference>
<dbReference type="Proteomes" id="UP000554482">
    <property type="component" value="Unassembled WGS sequence"/>
</dbReference>
<feature type="non-terminal residue" evidence="2">
    <location>
        <position position="69"/>
    </location>
</feature>
<keyword evidence="3" id="KW-1185">Reference proteome</keyword>
<evidence type="ECO:0000256" key="1">
    <source>
        <dbReference type="SAM" id="MobiDB-lite"/>
    </source>
</evidence>
<comment type="caution">
    <text evidence="2">The sequence shown here is derived from an EMBL/GenBank/DDBJ whole genome shotgun (WGS) entry which is preliminary data.</text>
</comment>
<feature type="compositionally biased region" description="Basic and acidic residues" evidence="1">
    <location>
        <begin position="20"/>
        <end position="49"/>
    </location>
</feature>